<dbReference type="Pfam" id="PF00808">
    <property type="entry name" value="CBFD_NFYB_HMF"/>
    <property type="match status" value="1"/>
</dbReference>
<evidence type="ECO:0000313" key="8">
    <source>
        <dbReference type="Proteomes" id="UP000245771"/>
    </source>
</evidence>
<evidence type="ECO:0000259" key="6">
    <source>
        <dbReference type="Pfam" id="PF00808"/>
    </source>
</evidence>
<dbReference type="FunCoup" id="A0A316V153">
    <property type="interactions" value="69"/>
</dbReference>
<dbReference type="EMBL" id="KZ819613">
    <property type="protein sequence ID" value="PWN31280.1"/>
    <property type="molecule type" value="Genomic_DNA"/>
</dbReference>
<dbReference type="CDD" id="cd22928">
    <property type="entry name" value="HFD_POLE3_DPB4"/>
    <property type="match status" value="1"/>
</dbReference>
<dbReference type="GO" id="GO:0031507">
    <property type="term" value="P:heterochromatin formation"/>
    <property type="evidence" value="ECO:0007669"/>
    <property type="project" value="TreeGrafter"/>
</dbReference>
<feature type="region of interest" description="Disordered" evidence="5">
    <location>
        <begin position="158"/>
        <end position="226"/>
    </location>
</feature>
<dbReference type="GO" id="GO:0006974">
    <property type="term" value="P:DNA damage response"/>
    <property type="evidence" value="ECO:0007669"/>
    <property type="project" value="TreeGrafter"/>
</dbReference>
<evidence type="ECO:0000256" key="4">
    <source>
        <dbReference type="ARBA" id="ARBA00042096"/>
    </source>
</evidence>
<keyword evidence="8" id="KW-1185">Reference proteome</keyword>
<dbReference type="SUPFAM" id="SSF47113">
    <property type="entry name" value="Histone-fold"/>
    <property type="match status" value="1"/>
</dbReference>
<feature type="domain" description="Transcription factor CBF/NF-Y/archaeal histone" evidence="6">
    <location>
        <begin position="73"/>
        <end position="136"/>
    </location>
</feature>
<dbReference type="Gene3D" id="1.10.20.10">
    <property type="entry name" value="Histone, subunit A"/>
    <property type="match status" value="1"/>
</dbReference>
<proteinExistence type="predicted"/>
<dbReference type="GO" id="GO:0008622">
    <property type="term" value="C:epsilon DNA polymerase complex"/>
    <property type="evidence" value="ECO:0007669"/>
    <property type="project" value="TreeGrafter"/>
</dbReference>
<dbReference type="InterPro" id="IPR051377">
    <property type="entry name" value="DNA_Pol-Epsilon_Subunit"/>
</dbReference>
<dbReference type="GO" id="GO:0006272">
    <property type="term" value="P:leading strand elongation"/>
    <property type="evidence" value="ECO:0007669"/>
    <property type="project" value="TreeGrafter"/>
</dbReference>
<dbReference type="GO" id="GO:0031490">
    <property type="term" value="F:chromatin DNA binding"/>
    <property type="evidence" value="ECO:0007669"/>
    <property type="project" value="TreeGrafter"/>
</dbReference>
<evidence type="ECO:0000256" key="2">
    <source>
        <dbReference type="ARBA" id="ARBA00023242"/>
    </source>
</evidence>
<dbReference type="GO" id="GO:0046982">
    <property type="term" value="F:protein heterodimerization activity"/>
    <property type="evidence" value="ECO:0007669"/>
    <property type="project" value="InterPro"/>
</dbReference>
<dbReference type="PANTHER" id="PTHR46172:SF1">
    <property type="entry name" value="DNA POLYMERASE EPSILON SUBUNIT 3"/>
    <property type="match status" value="1"/>
</dbReference>
<dbReference type="GeneID" id="37023035"/>
<accession>A0A316V153</accession>
<feature type="compositionally biased region" description="Basic and acidic residues" evidence="5">
    <location>
        <begin position="40"/>
        <end position="50"/>
    </location>
</feature>
<keyword evidence="2" id="KW-0539">Nucleus</keyword>
<feature type="compositionally biased region" description="Polar residues" evidence="5">
    <location>
        <begin position="8"/>
        <end position="35"/>
    </location>
</feature>
<dbReference type="PANTHER" id="PTHR46172">
    <property type="entry name" value="DNA POLYMERASE EPSILON SUBUNIT 3"/>
    <property type="match status" value="1"/>
</dbReference>
<dbReference type="Proteomes" id="UP000245771">
    <property type="component" value="Unassembled WGS sequence"/>
</dbReference>
<dbReference type="InParanoid" id="A0A316V153"/>
<evidence type="ECO:0000256" key="3">
    <source>
        <dbReference type="ARBA" id="ARBA00039775"/>
    </source>
</evidence>
<feature type="region of interest" description="Disordered" evidence="5">
    <location>
        <begin position="1"/>
        <end position="69"/>
    </location>
</feature>
<sequence length="226" mass="24328">MEEDPRDTSNASASVLADTTSASAAMNGNDTSSIAIPSHITEEQELRKPGDSNYSTKQQDKAASGPDGIDQYELAKAQVNKVVKSANPDNFTLRKEVSLAMIKASTVFISYLSASAYDKTNEAGNKTIGAQAVLSAFKEMGFPEHYYKQLKKEYNEKVNPETKNKATEPNTDDAEQQEGESAMDVDQTEQEGEERGAGEESIAVGDETLAAVDAAGEGENDEEVEE</sequence>
<protein>
    <recommendedName>
        <fullName evidence="3">DNA polymerase epsilon subunit D</fullName>
    </recommendedName>
    <alternativeName>
        <fullName evidence="4">DNA polymerase II subunit D</fullName>
    </alternativeName>
</protein>
<name>A0A316V153_9BASI</name>
<dbReference type="AlphaFoldDB" id="A0A316V153"/>
<evidence type="ECO:0000256" key="5">
    <source>
        <dbReference type="SAM" id="MobiDB-lite"/>
    </source>
</evidence>
<evidence type="ECO:0000256" key="1">
    <source>
        <dbReference type="ARBA" id="ARBA00004123"/>
    </source>
</evidence>
<dbReference type="STRING" id="1280837.A0A316V153"/>
<feature type="compositionally biased region" description="Acidic residues" evidence="5">
    <location>
        <begin position="170"/>
        <end position="192"/>
    </location>
</feature>
<organism evidence="7 8">
    <name type="scientific">Meira miltonrushii</name>
    <dbReference type="NCBI Taxonomy" id="1280837"/>
    <lineage>
        <taxon>Eukaryota</taxon>
        <taxon>Fungi</taxon>
        <taxon>Dikarya</taxon>
        <taxon>Basidiomycota</taxon>
        <taxon>Ustilaginomycotina</taxon>
        <taxon>Exobasidiomycetes</taxon>
        <taxon>Exobasidiales</taxon>
        <taxon>Brachybasidiaceae</taxon>
        <taxon>Meira</taxon>
    </lineage>
</organism>
<gene>
    <name evidence="7" type="ORF">FA14DRAFT_182854</name>
</gene>
<dbReference type="OrthoDB" id="1707486at2759"/>
<dbReference type="GO" id="GO:0008623">
    <property type="term" value="C:CHRAC"/>
    <property type="evidence" value="ECO:0007669"/>
    <property type="project" value="TreeGrafter"/>
</dbReference>
<comment type="subcellular location">
    <subcellularLocation>
        <location evidence="1">Nucleus</location>
    </subcellularLocation>
</comment>
<dbReference type="InterPro" id="IPR009072">
    <property type="entry name" value="Histone-fold"/>
</dbReference>
<evidence type="ECO:0000313" key="7">
    <source>
        <dbReference type="EMBL" id="PWN31280.1"/>
    </source>
</evidence>
<reference evidence="7 8" key="1">
    <citation type="journal article" date="2018" name="Mol. Biol. Evol.">
        <title>Broad Genomic Sampling Reveals a Smut Pathogenic Ancestry of the Fungal Clade Ustilaginomycotina.</title>
        <authorList>
            <person name="Kijpornyongpan T."/>
            <person name="Mondo S.J."/>
            <person name="Barry K."/>
            <person name="Sandor L."/>
            <person name="Lee J."/>
            <person name="Lipzen A."/>
            <person name="Pangilinan J."/>
            <person name="LaButti K."/>
            <person name="Hainaut M."/>
            <person name="Henrissat B."/>
            <person name="Grigoriev I.V."/>
            <person name="Spatafora J.W."/>
            <person name="Aime M.C."/>
        </authorList>
    </citation>
    <scope>NUCLEOTIDE SEQUENCE [LARGE SCALE GENOMIC DNA]</scope>
    <source>
        <strain evidence="7 8">MCA 3882</strain>
    </source>
</reference>
<dbReference type="RefSeq" id="XP_025351582.1">
    <property type="nucleotide sequence ID" value="XM_025501254.1"/>
</dbReference>
<feature type="compositionally biased region" description="Acidic residues" evidence="5">
    <location>
        <begin position="216"/>
        <end position="226"/>
    </location>
</feature>
<dbReference type="InterPro" id="IPR003958">
    <property type="entry name" value="CBFA_NFYB_domain"/>
</dbReference>